<dbReference type="PANTHER" id="PTHR10009">
    <property type="entry name" value="PROTEIN YELLOW-RELATED"/>
    <property type="match status" value="1"/>
</dbReference>
<reference evidence="4 5" key="1">
    <citation type="submission" date="2019-09" db="EMBL/GenBank/DDBJ databases">
        <title>Genome sequence of Adhaeribacter sp. M2.</title>
        <authorList>
            <person name="Srinivasan S."/>
        </authorList>
    </citation>
    <scope>NUCLEOTIDE SEQUENCE [LARGE SCALE GENOMIC DNA]</scope>
    <source>
        <strain evidence="4 5">M2</strain>
    </source>
</reference>
<proteinExistence type="predicted"/>
<feature type="region of interest" description="Disordered" evidence="3">
    <location>
        <begin position="23"/>
        <end position="42"/>
    </location>
</feature>
<evidence type="ECO:0000256" key="1">
    <source>
        <dbReference type="ARBA" id="ARBA00004613"/>
    </source>
</evidence>
<evidence type="ECO:0000256" key="3">
    <source>
        <dbReference type="SAM" id="MobiDB-lite"/>
    </source>
</evidence>
<dbReference type="Gene3D" id="2.120.10.30">
    <property type="entry name" value="TolB, C-terminal domain"/>
    <property type="match status" value="1"/>
</dbReference>
<comment type="subcellular location">
    <subcellularLocation>
        <location evidence="1">Secreted</location>
    </subcellularLocation>
</comment>
<dbReference type="Proteomes" id="UP000326570">
    <property type="component" value="Unassembled WGS sequence"/>
</dbReference>
<accession>A0A5N1J4Q5</accession>
<evidence type="ECO:0000256" key="2">
    <source>
        <dbReference type="ARBA" id="ARBA00022525"/>
    </source>
</evidence>
<dbReference type="Pfam" id="PF03022">
    <property type="entry name" value="MRJP"/>
    <property type="match status" value="1"/>
</dbReference>
<dbReference type="GO" id="GO:0005576">
    <property type="term" value="C:extracellular region"/>
    <property type="evidence" value="ECO:0007669"/>
    <property type="project" value="UniProtKB-SubCell"/>
</dbReference>
<organism evidence="4 5">
    <name type="scientific">Adhaeribacter soli</name>
    <dbReference type="NCBI Taxonomy" id="2607655"/>
    <lineage>
        <taxon>Bacteria</taxon>
        <taxon>Pseudomonadati</taxon>
        <taxon>Bacteroidota</taxon>
        <taxon>Cytophagia</taxon>
        <taxon>Cytophagales</taxon>
        <taxon>Hymenobacteraceae</taxon>
        <taxon>Adhaeribacter</taxon>
    </lineage>
</organism>
<name>A0A5N1J4Q5_9BACT</name>
<gene>
    <name evidence="4" type="ORF">F0P94_01010</name>
</gene>
<dbReference type="EMBL" id="VTWT01000001">
    <property type="protein sequence ID" value="KAA9345697.1"/>
    <property type="molecule type" value="Genomic_DNA"/>
</dbReference>
<sequence>MKHFLTLTFLSFLLVTGCEQKRTTTESTKTTTRTDTATTSDTSATATNRLAGRLTKVIGFTGAQVTGITIADNGRMFANFPRWHDFIPFSVVEIMPDGNVKAYPDSTWNLWNGKPRANQFTCVQSVVAHGNSLYVLDPSSPKMKGVVGNAMLYEFDLNTNKLKNKYTFDKTVAPAKSYLNDLRVDDKNGRIYITDSGMGAIVVLDPKTKKAQRFLANHPSTKSENISLKIDGKTWTREGKKPQIHSDGIALSPDNDYLFYHALTGYTLYQVPTAALAAGNEAEIAQNVKNLGKTPAPDGMIFDKAGNLYMADLEKNAIVYRTPSGEMRTLVQDSVLKWPDTFTLGKDGQLYFTLSHLGESEGDISNIEFEIYKFPAVAK</sequence>
<comment type="caution">
    <text evidence="4">The sequence shown here is derived from an EMBL/GenBank/DDBJ whole genome shotgun (WGS) entry which is preliminary data.</text>
</comment>
<dbReference type="SUPFAM" id="SSF63829">
    <property type="entry name" value="Calcium-dependent phosphotriesterase"/>
    <property type="match status" value="1"/>
</dbReference>
<dbReference type="PANTHER" id="PTHR10009:SF18">
    <property type="entry name" value="PROTEIN YELLOW-LIKE PROTEIN"/>
    <property type="match status" value="1"/>
</dbReference>
<evidence type="ECO:0000313" key="5">
    <source>
        <dbReference type="Proteomes" id="UP000326570"/>
    </source>
</evidence>
<keyword evidence="5" id="KW-1185">Reference proteome</keyword>
<dbReference type="InterPro" id="IPR011042">
    <property type="entry name" value="6-blade_b-propeller_TolB-like"/>
</dbReference>
<dbReference type="PROSITE" id="PS51257">
    <property type="entry name" value="PROKAR_LIPOPROTEIN"/>
    <property type="match status" value="1"/>
</dbReference>
<feature type="compositionally biased region" description="Low complexity" evidence="3">
    <location>
        <begin position="25"/>
        <end position="42"/>
    </location>
</feature>
<evidence type="ECO:0000313" key="4">
    <source>
        <dbReference type="EMBL" id="KAA9345697.1"/>
    </source>
</evidence>
<dbReference type="AlphaFoldDB" id="A0A5N1J4Q5"/>
<dbReference type="InterPro" id="IPR017996">
    <property type="entry name" value="MRJP/yellow-related"/>
</dbReference>
<evidence type="ECO:0008006" key="6">
    <source>
        <dbReference type="Google" id="ProtNLM"/>
    </source>
</evidence>
<dbReference type="RefSeq" id="WP_150901840.1">
    <property type="nucleotide sequence ID" value="NZ_VTWT01000001.1"/>
</dbReference>
<keyword evidence="2" id="KW-0964">Secreted</keyword>
<protein>
    <recommendedName>
        <fullName evidence="6">Major royal jelly protein</fullName>
    </recommendedName>
</protein>